<dbReference type="InterPro" id="IPR001789">
    <property type="entry name" value="Sig_transdc_resp-reg_receiver"/>
</dbReference>
<sequence>MINVAFCDDDEYFLEKIKGESRMIFKKLRVSANIYTYTNGFQLIESFKNYDPYFEIIFLDINMPKLNGKETAERLRLLDKKFKLIFITAYEKEAINTFKYDVIAFLPKTSLDESLFETINLAITKLKEDNHNIHIFKVVGHNNNIITVKIPIDDIVYFESINRKVYLCTNRDTFELRGYQFSEVVDKYTQYGFADIHRSCIVNMKYIHSVSNFEVILDNGVSLPLSRRKRKQLLENFI</sequence>
<dbReference type="Gene3D" id="2.40.50.1020">
    <property type="entry name" value="LytTr DNA-binding domain"/>
    <property type="match status" value="1"/>
</dbReference>
<proteinExistence type="predicted"/>
<dbReference type="HOGENOM" id="CLU_000445_14_2_9"/>
<dbReference type="InterPro" id="IPR011006">
    <property type="entry name" value="CheY-like_superfamily"/>
</dbReference>
<dbReference type="AlphaFoldDB" id="A0A078KLE3"/>
<evidence type="ECO:0000256" key="3">
    <source>
        <dbReference type="PROSITE-ProRule" id="PRU00169"/>
    </source>
</evidence>
<evidence type="ECO:0000313" key="6">
    <source>
        <dbReference type="EMBL" id="CDZ23317.1"/>
    </source>
</evidence>
<dbReference type="InterPro" id="IPR046947">
    <property type="entry name" value="LytR-like"/>
</dbReference>
<accession>A0A078KLE3</accession>
<dbReference type="GO" id="GO:0003677">
    <property type="term" value="F:DNA binding"/>
    <property type="evidence" value="ECO:0007669"/>
    <property type="project" value="InterPro"/>
</dbReference>
<name>A0A078KLE3_9FIRM</name>
<evidence type="ECO:0000313" key="7">
    <source>
        <dbReference type="Proteomes" id="UP000032431"/>
    </source>
</evidence>
<dbReference type="PANTHER" id="PTHR37299">
    <property type="entry name" value="TRANSCRIPTIONAL REGULATOR-RELATED"/>
    <property type="match status" value="1"/>
</dbReference>
<comment type="function">
    <text evidence="2">May play the central regulatory role in sporulation. It may be an element of the effector pathway responsible for the activation of sporulation genes in response to nutritional stress. Spo0A may act in concert with spo0H (a sigma factor) to control the expression of some genes that are critical to the sporulation process.</text>
</comment>
<dbReference type="PANTHER" id="PTHR37299:SF1">
    <property type="entry name" value="STAGE 0 SPORULATION PROTEIN A HOMOLOG"/>
    <property type="match status" value="1"/>
</dbReference>
<dbReference type="OrthoDB" id="1839448at2"/>
<dbReference type="Pfam" id="PF00072">
    <property type="entry name" value="Response_reg"/>
    <property type="match status" value="1"/>
</dbReference>
<dbReference type="GO" id="GO:0000156">
    <property type="term" value="F:phosphorelay response regulator activity"/>
    <property type="evidence" value="ECO:0007669"/>
    <property type="project" value="InterPro"/>
</dbReference>
<dbReference type="Proteomes" id="UP000032431">
    <property type="component" value="Chromosome I"/>
</dbReference>
<reference evidence="7" key="1">
    <citation type="submission" date="2014-07" db="EMBL/GenBank/DDBJ databases">
        <authorList>
            <person name="Wibberg D."/>
        </authorList>
    </citation>
    <scope>NUCLEOTIDE SEQUENCE [LARGE SCALE GENOMIC DNA]</scope>
    <source>
        <strain evidence="7">DG5</strain>
    </source>
</reference>
<dbReference type="PROSITE" id="PS50110">
    <property type="entry name" value="RESPONSE_REGULATORY"/>
    <property type="match status" value="1"/>
</dbReference>
<dbReference type="SUPFAM" id="SSF52172">
    <property type="entry name" value="CheY-like"/>
    <property type="match status" value="1"/>
</dbReference>
<dbReference type="KEGG" id="ccel:CCDG5_0174"/>
<protein>
    <recommendedName>
        <fullName evidence="1">Stage 0 sporulation protein A homolog</fullName>
    </recommendedName>
</protein>
<evidence type="ECO:0000256" key="2">
    <source>
        <dbReference type="ARBA" id="ARBA00024867"/>
    </source>
</evidence>
<dbReference type="STRING" id="29343.CCDG5_0174"/>
<organism evidence="6 7">
    <name type="scientific">[Clostridium] cellulosi</name>
    <dbReference type="NCBI Taxonomy" id="29343"/>
    <lineage>
        <taxon>Bacteria</taxon>
        <taxon>Bacillati</taxon>
        <taxon>Bacillota</taxon>
        <taxon>Clostridia</taxon>
        <taxon>Eubacteriales</taxon>
        <taxon>Oscillospiraceae</taxon>
        <taxon>Oscillospiraceae incertae sedis</taxon>
    </lineage>
</organism>
<dbReference type="PROSITE" id="PS50930">
    <property type="entry name" value="HTH_LYTTR"/>
    <property type="match status" value="1"/>
</dbReference>
<dbReference type="PATRIC" id="fig|29343.3.peg.176"/>
<evidence type="ECO:0000259" key="4">
    <source>
        <dbReference type="PROSITE" id="PS50110"/>
    </source>
</evidence>
<evidence type="ECO:0000256" key="1">
    <source>
        <dbReference type="ARBA" id="ARBA00018672"/>
    </source>
</evidence>
<dbReference type="SMART" id="SM00850">
    <property type="entry name" value="LytTR"/>
    <property type="match status" value="1"/>
</dbReference>
<dbReference type="InterPro" id="IPR007492">
    <property type="entry name" value="LytTR_DNA-bd_dom"/>
</dbReference>
<feature type="domain" description="HTH LytTR-type" evidence="5">
    <location>
        <begin position="147"/>
        <end position="238"/>
    </location>
</feature>
<dbReference type="EMBL" id="LM995447">
    <property type="protein sequence ID" value="CDZ23317.1"/>
    <property type="molecule type" value="Genomic_DNA"/>
</dbReference>
<dbReference type="Pfam" id="PF04397">
    <property type="entry name" value="LytTR"/>
    <property type="match status" value="1"/>
</dbReference>
<dbReference type="Gene3D" id="3.40.50.2300">
    <property type="match status" value="1"/>
</dbReference>
<dbReference type="SMART" id="SM00448">
    <property type="entry name" value="REC"/>
    <property type="match status" value="1"/>
</dbReference>
<evidence type="ECO:0000259" key="5">
    <source>
        <dbReference type="PROSITE" id="PS50930"/>
    </source>
</evidence>
<gene>
    <name evidence="6" type="ORF">CCDG5_0174</name>
</gene>
<keyword evidence="3" id="KW-0597">Phosphoprotein</keyword>
<keyword evidence="7" id="KW-1185">Reference proteome</keyword>
<feature type="modified residue" description="4-aspartylphosphate" evidence="3">
    <location>
        <position position="60"/>
    </location>
</feature>
<feature type="domain" description="Response regulatory" evidence="4">
    <location>
        <begin position="3"/>
        <end position="123"/>
    </location>
</feature>